<feature type="transmembrane region" description="Helical" evidence="8">
    <location>
        <begin position="153"/>
        <end position="170"/>
    </location>
</feature>
<feature type="transmembrane region" description="Helical" evidence="8">
    <location>
        <begin position="176"/>
        <end position="208"/>
    </location>
</feature>
<feature type="transmembrane region" description="Helical" evidence="8">
    <location>
        <begin position="48"/>
        <end position="69"/>
    </location>
</feature>
<dbReference type="PANTHER" id="PTHR31686:SF1">
    <property type="entry name" value="SULFITE EFFLUX PUMP SSU1"/>
    <property type="match status" value="1"/>
</dbReference>
<feature type="transmembrane region" description="Helical" evidence="8">
    <location>
        <begin position="113"/>
        <end position="132"/>
    </location>
</feature>
<dbReference type="GO" id="GO:0005886">
    <property type="term" value="C:plasma membrane"/>
    <property type="evidence" value="ECO:0007669"/>
    <property type="project" value="UniProtKB-SubCell"/>
</dbReference>
<feature type="transmembrane region" description="Helical" evidence="8">
    <location>
        <begin position="253"/>
        <end position="278"/>
    </location>
</feature>
<evidence type="ECO:0000256" key="6">
    <source>
        <dbReference type="ARBA" id="ARBA00022989"/>
    </source>
</evidence>
<feature type="transmembrane region" description="Helical" evidence="8">
    <location>
        <begin position="322"/>
        <end position="346"/>
    </location>
</feature>
<evidence type="ECO:0000256" key="4">
    <source>
        <dbReference type="ARBA" id="ARBA00022475"/>
    </source>
</evidence>
<sequence length="352" mass="37001">MPSSTTTSSTLAARADTALAGLAPGYFALVMATGIVSVGLRTAGAEGVARALLVLGVLAAAVLAVLYIARWLRHRERMRSDARNPESAFGYFTVVAACSVLAVGLQAEGLGMASVVLLGIGAAIWIVLGYVLPWQVLMTRDGEPILARTNGSWFVWSVASQSLAVGLSGLEPASPAFASVLGLLTVLSWSVGTILYVGIAVLVILRIVHFGITPQQFEPTYWVAMGALAIAVVAGAGIYAMEPVPMVDAARGLIGGTVVLFWCFALWQYPLLFGAGLWRHLIHRVPLRYVPSLWSMVFPLGMFAVASLRLGHVEHLPLVEGIGVAGLVVAVCAWAAVFAGLLVTLVRGLRGT</sequence>
<keyword evidence="6 8" id="KW-1133">Transmembrane helix</keyword>
<keyword evidence="7 8" id="KW-0472">Membrane</keyword>
<keyword evidence="5 8" id="KW-0812">Transmembrane</keyword>
<dbReference type="InterPro" id="IPR038665">
    <property type="entry name" value="Voltage-dep_anion_channel_sf"/>
</dbReference>
<reference evidence="10" key="1">
    <citation type="submission" date="2017-07" db="EMBL/GenBank/DDBJ databases">
        <title>Brachybacterium sp. VR2415.</title>
        <authorList>
            <person name="Tak E.J."/>
            <person name="Bae J.-W."/>
        </authorList>
    </citation>
    <scope>NUCLEOTIDE SEQUENCE [LARGE SCALE GENOMIC DNA]</scope>
    <source>
        <strain evidence="10">VR2415</strain>
    </source>
</reference>
<dbReference type="InterPro" id="IPR051629">
    <property type="entry name" value="Sulfite_efflux_TDT"/>
</dbReference>
<evidence type="ECO:0000256" key="5">
    <source>
        <dbReference type="ARBA" id="ARBA00022692"/>
    </source>
</evidence>
<name>A0A220UAQ6_9MICO</name>
<organism evidence="9 10">
    <name type="scientific">Brachybacterium avium</name>
    <dbReference type="NCBI Taxonomy" id="2017485"/>
    <lineage>
        <taxon>Bacteria</taxon>
        <taxon>Bacillati</taxon>
        <taxon>Actinomycetota</taxon>
        <taxon>Actinomycetes</taxon>
        <taxon>Micrococcales</taxon>
        <taxon>Dermabacteraceae</taxon>
        <taxon>Brachybacterium</taxon>
    </lineage>
</organism>
<dbReference type="AlphaFoldDB" id="A0A220UAQ6"/>
<keyword evidence="10" id="KW-1185">Reference proteome</keyword>
<comment type="subcellular location">
    <subcellularLocation>
        <location evidence="1">Cell membrane</location>
        <topology evidence="1">Multi-pass membrane protein</topology>
    </subcellularLocation>
</comment>
<evidence type="ECO:0000256" key="7">
    <source>
        <dbReference type="ARBA" id="ARBA00023136"/>
    </source>
</evidence>
<evidence type="ECO:0000256" key="3">
    <source>
        <dbReference type="ARBA" id="ARBA00022448"/>
    </source>
</evidence>
<keyword evidence="4" id="KW-1003">Cell membrane</keyword>
<feature type="transmembrane region" description="Helical" evidence="8">
    <location>
        <begin position="21"/>
        <end position="42"/>
    </location>
</feature>
<dbReference type="Pfam" id="PF03595">
    <property type="entry name" value="SLAC1"/>
    <property type="match status" value="1"/>
</dbReference>
<feature type="transmembrane region" description="Helical" evidence="8">
    <location>
        <begin position="290"/>
        <end position="310"/>
    </location>
</feature>
<dbReference type="PANTHER" id="PTHR31686">
    <property type="match status" value="1"/>
</dbReference>
<feature type="transmembrane region" description="Helical" evidence="8">
    <location>
        <begin position="89"/>
        <end position="107"/>
    </location>
</feature>
<evidence type="ECO:0000256" key="1">
    <source>
        <dbReference type="ARBA" id="ARBA00004651"/>
    </source>
</evidence>
<dbReference type="EMBL" id="CP022316">
    <property type="protein sequence ID" value="ASK65062.1"/>
    <property type="molecule type" value="Genomic_DNA"/>
</dbReference>
<proteinExistence type="inferred from homology"/>
<dbReference type="KEGG" id="brv:CFK39_03605"/>
<dbReference type="GO" id="GO:0000319">
    <property type="term" value="F:sulfite transmembrane transporter activity"/>
    <property type="evidence" value="ECO:0007669"/>
    <property type="project" value="TreeGrafter"/>
</dbReference>
<dbReference type="RefSeq" id="WP_089064309.1">
    <property type="nucleotide sequence ID" value="NZ_CP022316.1"/>
</dbReference>
<dbReference type="Proteomes" id="UP000198398">
    <property type="component" value="Chromosome"/>
</dbReference>
<dbReference type="CDD" id="cd09319">
    <property type="entry name" value="TDT_like_1"/>
    <property type="match status" value="1"/>
</dbReference>
<protein>
    <submittedName>
        <fullName evidence="9">Tellurite resistance protein permease</fullName>
    </submittedName>
</protein>
<evidence type="ECO:0000256" key="8">
    <source>
        <dbReference type="SAM" id="Phobius"/>
    </source>
</evidence>
<comment type="similarity">
    <text evidence="2">Belongs to the tellurite-resistance/dicarboxylate transporter (TDT) family.</text>
</comment>
<evidence type="ECO:0000256" key="2">
    <source>
        <dbReference type="ARBA" id="ARBA00008566"/>
    </source>
</evidence>
<dbReference type="InterPro" id="IPR004695">
    <property type="entry name" value="SLAC1/Mae1/Ssu1/TehA"/>
</dbReference>
<feature type="transmembrane region" description="Helical" evidence="8">
    <location>
        <begin position="220"/>
        <end position="241"/>
    </location>
</feature>
<dbReference type="OrthoDB" id="958273at2"/>
<gene>
    <name evidence="9" type="ORF">CFK39_03605</name>
</gene>
<keyword evidence="3" id="KW-0813">Transport</keyword>
<evidence type="ECO:0000313" key="10">
    <source>
        <dbReference type="Proteomes" id="UP000198398"/>
    </source>
</evidence>
<evidence type="ECO:0000313" key="9">
    <source>
        <dbReference type="EMBL" id="ASK65062.1"/>
    </source>
</evidence>
<accession>A0A220UAQ6</accession>
<dbReference type="Gene3D" id="1.50.10.150">
    <property type="entry name" value="Voltage-dependent anion channel"/>
    <property type="match status" value="1"/>
</dbReference>